<dbReference type="InterPro" id="IPR006527">
    <property type="entry name" value="F-box-assoc_dom_typ1"/>
</dbReference>
<proteinExistence type="predicted"/>
<dbReference type="EMBL" id="ASHM01038237">
    <property type="protein sequence ID" value="PNX80590.1"/>
    <property type="molecule type" value="Genomic_DNA"/>
</dbReference>
<evidence type="ECO:0000313" key="3">
    <source>
        <dbReference type="Proteomes" id="UP000236291"/>
    </source>
</evidence>
<evidence type="ECO:0000313" key="2">
    <source>
        <dbReference type="EMBL" id="PNX80590.1"/>
    </source>
</evidence>
<organism evidence="2 3">
    <name type="scientific">Trifolium pratense</name>
    <name type="common">Red clover</name>
    <dbReference type="NCBI Taxonomy" id="57577"/>
    <lineage>
        <taxon>Eukaryota</taxon>
        <taxon>Viridiplantae</taxon>
        <taxon>Streptophyta</taxon>
        <taxon>Embryophyta</taxon>
        <taxon>Tracheophyta</taxon>
        <taxon>Spermatophyta</taxon>
        <taxon>Magnoliopsida</taxon>
        <taxon>eudicotyledons</taxon>
        <taxon>Gunneridae</taxon>
        <taxon>Pentapetalae</taxon>
        <taxon>rosids</taxon>
        <taxon>fabids</taxon>
        <taxon>Fabales</taxon>
        <taxon>Fabaceae</taxon>
        <taxon>Papilionoideae</taxon>
        <taxon>50 kb inversion clade</taxon>
        <taxon>NPAAA clade</taxon>
        <taxon>Hologalegina</taxon>
        <taxon>IRL clade</taxon>
        <taxon>Trifolieae</taxon>
        <taxon>Trifolium</taxon>
    </lineage>
</organism>
<name>A0A2K3LPY2_TRIPR</name>
<protein>
    <submittedName>
        <fullName evidence="2">F-box/kelch-repeat protein</fullName>
    </submittedName>
</protein>
<gene>
    <name evidence="2" type="ORF">L195_g036594</name>
</gene>
<dbReference type="Pfam" id="PF07734">
    <property type="entry name" value="FBA_1"/>
    <property type="match status" value="1"/>
</dbReference>
<dbReference type="ExpressionAtlas" id="A0A2K3LPY2">
    <property type="expression patterns" value="baseline"/>
</dbReference>
<dbReference type="AlphaFoldDB" id="A0A2K3LPY2"/>
<sequence length="392" mass="45252">MSSIFNNNLSTITATQIKYALPPPLGTRLEGRRSFGGVTSLDGIFCFAIDELSALLFNPSIRKFKLLPPLENPQQNHYVHTKYTLLYHRFTNNYKIVAVSSRRNRPIDVHSHAFGTNYWTRIQNIPFKCRFHGMGISVGDTVNWLVYDVGNRLWVILSLDLEDDSYQKFLHPFSNEPYNFNKVVVSQELKGCFCIVSQRPNFSDVWIMKEHGNEQSWTKLFSVPYMTDRWFYAYSKAVYVSEDDKVLMEFKKKLGKFSLVIYDFRNGTFNIPKIENIDAGLMIPNIYVESLILNCSMLRDTRPIPFPTFVKVIIIPIVGLTGAQKAAKEILDHLYSNLAGFWNWNVIVGVLNEGDEQEVHKLTAIDVEEEDRLEWKFNNKCIYTVLAKIASL</sequence>
<dbReference type="InterPro" id="IPR017451">
    <property type="entry name" value="F-box-assoc_interact_dom"/>
</dbReference>
<accession>A0A2K3LPY2</accession>
<evidence type="ECO:0000259" key="1">
    <source>
        <dbReference type="Pfam" id="PF07734"/>
    </source>
</evidence>
<reference evidence="2 3" key="2">
    <citation type="journal article" date="2017" name="Front. Plant Sci.">
        <title>Gene Classification and Mining of Molecular Markers Useful in Red Clover (Trifolium pratense) Breeding.</title>
        <authorList>
            <person name="Istvanek J."/>
            <person name="Dluhosova J."/>
            <person name="Dluhos P."/>
            <person name="Patkova L."/>
            <person name="Nedelnik J."/>
            <person name="Repkova J."/>
        </authorList>
    </citation>
    <scope>NUCLEOTIDE SEQUENCE [LARGE SCALE GENOMIC DNA]</scope>
    <source>
        <strain evidence="3">cv. Tatra</strain>
        <tissue evidence="2">Young leaves</tissue>
    </source>
</reference>
<dbReference type="Proteomes" id="UP000236291">
    <property type="component" value="Unassembled WGS sequence"/>
</dbReference>
<reference evidence="2 3" key="1">
    <citation type="journal article" date="2014" name="Am. J. Bot.">
        <title>Genome assembly and annotation for red clover (Trifolium pratense; Fabaceae).</title>
        <authorList>
            <person name="Istvanek J."/>
            <person name="Jaros M."/>
            <person name="Krenek A."/>
            <person name="Repkova J."/>
        </authorList>
    </citation>
    <scope>NUCLEOTIDE SEQUENCE [LARGE SCALE GENOMIC DNA]</scope>
    <source>
        <strain evidence="3">cv. Tatra</strain>
        <tissue evidence="2">Young leaves</tissue>
    </source>
</reference>
<dbReference type="PANTHER" id="PTHR31672:SF10">
    <property type="entry name" value="F-BOX DOMAIN-CONTAINING PROTEIN"/>
    <property type="match status" value="1"/>
</dbReference>
<comment type="caution">
    <text evidence="2">The sequence shown here is derived from an EMBL/GenBank/DDBJ whole genome shotgun (WGS) entry which is preliminary data.</text>
</comment>
<feature type="domain" description="F-box associated beta-propeller type 1" evidence="1">
    <location>
        <begin position="38"/>
        <end position="292"/>
    </location>
</feature>
<dbReference type="PANTHER" id="PTHR31672">
    <property type="entry name" value="BNACNNG10540D PROTEIN"/>
    <property type="match status" value="1"/>
</dbReference>
<dbReference type="NCBIfam" id="TIGR01640">
    <property type="entry name" value="F_box_assoc_1"/>
    <property type="match status" value="1"/>
</dbReference>
<dbReference type="InterPro" id="IPR050796">
    <property type="entry name" value="SCF_F-box_component"/>
</dbReference>